<dbReference type="PROSITE" id="PS50850">
    <property type="entry name" value="MFS"/>
    <property type="match status" value="1"/>
</dbReference>
<feature type="transmembrane region" description="Helical" evidence="6">
    <location>
        <begin position="622"/>
        <end position="641"/>
    </location>
</feature>
<keyword evidence="9" id="KW-1185">Reference proteome</keyword>
<dbReference type="GeneID" id="33558226"/>
<evidence type="ECO:0000256" key="5">
    <source>
        <dbReference type="SAM" id="MobiDB-lite"/>
    </source>
</evidence>
<evidence type="ECO:0000256" key="4">
    <source>
        <dbReference type="ARBA" id="ARBA00023136"/>
    </source>
</evidence>
<organism evidence="8 9">
    <name type="scientific">Kockovaella imperatae</name>
    <dbReference type="NCBI Taxonomy" id="4999"/>
    <lineage>
        <taxon>Eukaryota</taxon>
        <taxon>Fungi</taxon>
        <taxon>Dikarya</taxon>
        <taxon>Basidiomycota</taxon>
        <taxon>Agaricomycotina</taxon>
        <taxon>Tremellomycetes</taxon>
        <taxon>Tremellales</taxon>
        <taxon>Cuniculitremaceae</taxon>
        <taxon>Kockovaella</taxon>
    </lineage>
</organism>
<feature type="transmembrane region" description="Helical" evidence="6">
    <location>
        <begin position="448"/>
        <end position="472"/>
    </location>
</feature>
<dbReference type="InterPro" id="IPR020846">
    <property type="entry name" value="MFS_dom"/>
</dbReference>
<dbReference type="EMBL" id="NBSH01000010">
    <property type="protein sequence ID" value="ORX35698.1"/>
    <property type="molecule type" value="Genomic_DNA"/>
</dbReference>
<feature type="region of interest" description="Disordered" evidence="5">
    <location>
        <begin position="661"/>
        <end position="686"/>
    </location>
</feature>
<feature type="region of interest" description="Disordered" evidence="5">
    <location>
        <begin position="342"/>
        <end position="389"/>
    </location>
</feature>
<gene>
    <name evidence="8" type="ORF">BD324DRAFT_631255</name>
</gene>
<dbReference type="AlphaFoldDB" id="A0A1Y1UCC2"/>
<dbReference type="RefSeq" id="XP_021869862.1">
    <property type="nucleotide sequence ID" value="XM_022016417.1"/>
</dbReference>
<feature type="compositionally biased region" description="Polar residues" evidence="5">
    <location>
        <begin position="55"/>
        <end position="67"/>
    </location>
</feature>
<dbReference type="Gene3D" id="1.20.1250.20">
    <property type="entry name" value="MFS general substrate transporter like domains"/>
    <property type="match status" value="1"/>
</dbReference>
<dbReference type="GO" id="GO:0005886">
    <property type="term" value="C:plasma membrane"/>
    <property type="evidence" value="ECO:0007669"/>
    <property type="project" value="TreeGrafter"/>
</dbReference>
<feature type="transmembrane region" description="Helical" evidence="6">
    <location>
        <begin position="191"/>
        <end position="211"/>
    </location>
</feature>
<comment type="subcellular location">
    <subcellularLocation>
        <location evidence="1">Membrane</location>
        <topology evidence="1">Multi-pass membrane protein</topology>
    </subcellularLocation>
</comment>
<evidence type="ECO:0000256" key="3">
    <source>
        <dbReference type="ARBA" id="ARBA00022989"/>
    </source>
</evidence>
<dbReference type="OrthoDB" id="2585655at2759"/>
<feature type="domain" description="Major facilitator superfamily (MFS) profile" evidence="7">
    <location>
        <begin position="153"/>
        <end position="645"/>
    </location>
</feature>
<feature type="compositionally biased region" description="Polar residues" evidence="5">
    <location>
        <begin position="359"/>
        <end position="369"/>
    </location>
</feature>
<dbReference type="InParanoid" id="A0A1Y1UCC2"/>
<accession>A0A1Y1UCC2</accession>
<reference evidence="8 9" key="1">
    <citation type="submission" date="2017-03" db="EMBL/GenBank/DDBJ databases">
        <title>Widespread Adenine N6-methylation of Active Genes in Fungi.</title>
        <authorList>
            <consortium name="DOE Joint Genome Institute"/>
            <person name="Mondo S.J."/>
            <person name="Dannebaum R.O."/>
            <person name="Kuo R.C."/>
            <person name="Louie K.B."/>
            <person name="Bewick A.J."/>
            <person name="Labutti K."/>
            <person name="Haridas S."/>
            <person name="Kuo A."/>
            <person name="Salamov A."/>
            <person name="Ahrendt S.R."/>
            <person name="Lau R."/>
            <person name="Bowen B.P."/>
            <person name="Lipzen A."/>
            <person name="Sullivan W."/>
            <person name="Andreopoulos W.B."/>
            <person name="Clum A."/>
            <person name="Lindquist E."/>
            <person name="Daum C."/>
            <person name="Northen T.R."/>
            <person name="Ramamoorthy G."/>
            <person name="Schmitz R.J."/>
            <person name="Gryganskyi A."/>
            <person name="Culley D."/>
            <person name="Magnuson J."/>
            <person name="James T.Y."/>
            <person name="O'Malley M.A."/>
            <person name="Stajich J.E."/>
            <person name="Spatafora J.W."/>
            <person name="Visel A."/>
            <person name="Grigoriev I.V."/>
        </authorList>
    </citation>
    <scope>NUCLEOTIDE SEQUENCE [LARGE SCALE GENOMIC DNA]</scope>
    <source>
        <strain evidence="8 9">NRRL Y-17943</strain>
    </source>
</reference>
<feature type="compositionally biased region" description="Polar residues" evidence="5">
    <location>
        <begin position="28"/>
        <end position="48"/>
    </location>
</feature>
<feature type="region of interest" description="Disordered" evidence="5">
    <location>
        <begin position="1"/>
        <end position="105"/>
    </location>
</feature>
<feature type="transmembrane region" description="Helical" evidence="6">
    <location>
        <begin position="591"/>
        <end position="610"/>
    </location>
</feature>
<protein>
    <submittedName>
        <fullName evidence="8">Major facilitator superfamily domain-containing protein</fullName>
    </submittedName>
</protein>
<dbReference type="Proteomes" id="UP000193218">
    <property type="component" value="Unassembled WGS sequence"/>
</dbReference>
<feature type="transmembrane region" description="Helical" evidence="6">
    <location>
        <begin position="554"/>
        <end position="579"/>
    </location>
</feature>
<dbReference type="Gene3D" id="1.20.1720.10">
    <property type="entry name" value="Multidrug resistance protein D"/>
    <property type="match status" value="1"/>
</dbReference>
<dbReference type="InterPro" id="IPR036259">
    <property type="entry name" value="MFS_trans_sf"/>
</dbReference>
<dbReference type="PANTHER" id="PTHR23502">
    <property type="entry name" value="MAJOR FACILITATOR SUPERFAMILY"/>
    <property type="match status" value="1"/>
</dbReference>
<dbReference type="SUPFAM" id="SSF103473">
    <property type="entry name" value="MFS general substrate transporter"/>
    <property type="match status" value="1"/>
</dbReference>
<proteinExistence type="predicted"/>
<feature type="transmembrane region" description="Helical" evidence="6">
    <location>
        <begin position="527"/>
        <end position="548"/>
    </location>
</feature>
<dbReference type="Pfam" id="PF07690">
    <property type="entry name" value="MFS_1"/>
    <property type="match status" value="1"/>
</dbReference>
<evidence type="ECO:0000256" key="2">
    <source>
        <dbReference type="ARBA" id="ARBA00022692"/>
    </source>
</evidence>
<evidence type="ECO:0000313" key="9">
    <source>
        <dbReference type="Proteomes" id="UP000193218"/>
    </source>
</evidence>
<keyword evidence="3 6" id="KW-1133">Transmembrane helix</keyword>
<feature type="transmembrane region" description="Helical" evidence="6">
    <location>
        <begin position="218"/>
        <end position="236"/>
    </location>
</feature>
<dbReference type="InterPro" id="IPR011701">
    <property type="entry name" value="MFS"/>
</dbReference>
<evidence type="ECO:0000313" key="8">
    <source>
        <dbReference type="EMBL" id="ORX35698.1"/>
    </source>
</evidence>
<dbReference type="GO" id="GO:0022857">
    <property type="term" value="F:transmembrane transporter activity"/>
    <property type="evidence" value="ECO:0007669"/>
    <property type="project" value="InterPro"/>
</dbReference>
<feature type="transmembrane region" description="Helical" evidence="6">
    <location>
        <begin position="280"/>
        <end position="303"/>
    </location>
</feature>
<dbReference type="PANTHER" id="PTHR23502:SF5">
    <property type="entry name" value="QUINIDINE RESISTANCE PROTEIN 3"/>
    <property type="match status" value="1"/>
</dbReference>
<comment type="caution">
    <text evidence="8">The sequence shown here is derived from an EMBL/GenBank/DDBJ whole genome shotgun (WGS) entry which is preliminary data.</text>
</comment>
<dbReference type="STRING" id="4999.A0A1Y1UCC2"/>
<feature type="transmembrane region" description="Helical" evidence="6">
    <location>
        <begin position="309"/>
        <end position="326"/>
    </location>
</feature>
<keyword evidence="4 6" id="KW-0472">Membrane</keyword>
<name>A0A1Y1UCC2_9TREE</name>
<feature type="transmembrane region" description="Helical" evidence="6">
    <location>
        <begin position="484"/>
        <end position="506"/>
    </location>
</feature>
<evidence type="ECO:0000256" key="1">
    <source>
        <dbReference type="ARBA" id="ARBA00004141"/>
    </source>
</evidence>
<keyword evidence="2 6" id="KW-0812">Transmembrane</keyword>
<sequence length="686" mass="74443">MTGTEEIESPVAGPSMSLRRFQDPPTASHMSSASSLGPSISRIISTGITYDPASTCDSGAVSASSDPSLAGRRRKPDSSRIRPAGTTSAPASPPISVDSERGGVVTTPQPIMELDQDEKHEENEHLPAQAVDIEHAPCEDDPREWSYMKKHFVLIMITFAFLGPLIAASIYNPVIEQIKEDLHASNVEIGLSLSLYILCQGWFPVMWASIAEIIGRKPVYLSSYFLYTIATTVASRSPNMPTLVAMRAVMAIGSAAVTCLGAGTLADVFEVHERGKKLGFFYGVSLVGPAIGPFLGGLLGHAFGWRSTLYFLAAYAAVVDCLFFFFPDTWRKERSRIYQKAVRNASKRKMHQDEKAQRRATQLDISLSATEKPPSDGDTPRNYDLPEPGSRGQVVVCDERSQDHGSGQAGEKAPVAQHCTETTTFRPTLRDVNPLPSMWTIAKMPTNLLMIGCSGLMFGAQYCIPYTASLTLAKYPYDYNSFKIGLVVLAFGGGSLVGSVIGGRLSDRALAISRRVNKGVNIPEFRLRSTIPFMPFMVGSFLAYGWMAEQHVDIAGIVVILFCTGIFLMLVYSSAFAYLVDANPGQSSSAISFNSLVRGSVGCVLSQIAIPIQTAIGDGGLYTLIAGLLMFTSAGIILIMCKGAKWRDPVHRFHWPWSKWEAEEQDDGPSSRPSMESAASRLGQAQ</sequence>
<evidence type="ECO:0000256" key="6">
    <source>
        <dbReference type="SAM" id="Phobius"/>
    </source>
</evidence>
<feature type="transmembrane region" description="Helical" evidence="6">
    <location>
        <begin position="152"/>
        <end position="171"/>
    </location>
</feature>
<feature type="transmembrane region" description="Helical" evidence="6">
    <location>
        <begin position="248"/>
        <end position="268"/>
    </location>
</feature>
<evidence type="ECO:0000259" key="7">
    <source>
        <dbReference type="PROSITE" id="PS50850"/>
    </source>
</evidence>